<dbReference type="EMBL" id="PKOZ01000005">
    <property type="protein sequence ID" value="PQD95204.1"/>
    <property type="molecule type" value="Genomic_DNA"/>
</dbReference>
<keyword evidence="2" id="KW-1185">Reference proteome</keyword>
<dbReference type="OrthoDB" id="2655130at2"/>
<evidence type="ECO:0000313" key="2">
    <source>
        <dbReference type="Proteomes" id="UP000239663"/>
    </source>
</evidence>
<gene>
    <name evidence="1" type="ORF">CYL18_10500</name>
</gene>
<accession>A0A2S7MZI6</accession>
<dbReference type="AlphaFoldDB" id="A0A2S7MZI6"/>
<name>A0A2S7MZI6_9BACI</name>
<dbReference type="Proteomes" id="UP000239663">
    <property type="component" value="Unassembled WGS sequence"/>
</dbReference>
<protein>
    <submittedName>
        <fullName evidence="1">Uncharacterized protein</fullName>
    </submittedName>
</protein>
<sequence>MVLAEPIIGRNRLFAEFKNKEVLLVLESSQLNILGQTFRPIFTGEVTEVNNGFITMDKPIIKMHNAPFYTFPTPLNFPLEHIVSITLFDPKRVIPIL</sequence>
<evidence type="ECO:0000313" key="1">
    <source>
        <dbReference type="EMBL" id="PQD95204.1"/>
    </source>
</evidence>
<comment type="caution">
    <text evidence="1">The sequence shown here is derived from an EMBL/GenBank/DDBJ whole genome shotgun (WGS) entry which is preliminary data.</text>
</comment>
<proteinExistence type="predicted"/>
<reference evidence="1 2" key="1">
    <citation type="submission" date="2017-12" db="EMBL/GenBank/DDBJ databases">
        <title>Taxonomic description and draft genome of Pradoshia cofamensis Gen. nov., sp. nov., a thermotolerant bacillale isolated from anterior gut of earthworm Eisenia fetida.</title>
        <authorList>
            <person name="Saha T."/>
            <person name="Chakraborty R."/>
        </authorList>
    </citation>
    <scope>NUCLEOTIDE SEQUENCE [LARGE SCALE GENOMIC DNA]</scope>
    <source>
        <strain evidence="1 2">EAG3</strain>
    </source>
</reference>
<organism evidence="1 2">
    <name type="scientific">Pradoshia eiseniae</name>
    <dbReference type="NCBI Taxonomy" id="2064768"/>
    <lineage>
        <taxon>Bacteria</taxon>
        <taxon>Bacillati</taxon>
        <taxon>Bacillota</taxon>
        <taxon>Bacilli</taxon>
        <taxon>Bacillales</taxon>
        <taxon>Bacillaceae</taxon>
        <taxon>Pradoshia</taxon>
    </lineage>
</organism>